<feature type="non-terminal residue" evidence="4">
    <location>
        <position position="1"/>
    </location>
</feature>
<protein>
    <submittedName>
        <fullName evidence="4">DNA methylase N-4/N-6 domain protein</fullName>
    </submittedName>
</protein>
<comment type="caution">
    <text evidence="4">The sequence shown here is derived from an EMBL/GenBank/DDBJ whole genome shotgun (WGS) entry which is preliminary data.</text>
</comment>
<feature type="non-terminal residue" evidence="4">
    <location>
        <position position="159"/>
    </location>
</feature>
<dbReference type="AlphaFoldDB" id="T1AZV8"/>
<keyword evidence="2" id="KW-0808">Transferase</keyword>
<evidence type="ECO:0000259" key="3">
    <source>
        <dbReference type="Pfam" id="PF01555"/>
    </source>
</evidence>
<dbReference type="GO" id="GO:0003677">
    <property type="term" value="F:DNA binding"/>
    <property type="evidence" value="ECO:0007669"/>
    <property type="project" value="InterPro"/>
</dbReference>
<reference evidence="4" key="1">
    <citation type="submission" date="2013-08" db="EMBL/GenBank/DDBJ databases">
        <authorList>
            <person name="Mendez C."/>
            <person name="Richter M."/>
            <person name="Ferrer M."/>
            <person name="Sanchez J."/>
        </authorList>
    </citation>
    <scope>NUCLEOTIDE SEQUENCE</scope>
</reference>
<evidence type="ECO:0000256" key="2">
    <source>
        <dbReference type="ARBA" id="ARBA00022679"/>
    </source>
</evidence>
<dbReference type="InterPro" id="IPR002941">
    <property type="entry name" value="DNA_methylase_N4/N6"/>
</dbReference>
<name>T1AZV8_9ZZZZ</name>
<sequence>PYNLNKAFGTTQFKRTTFEKYTEWLEQWIPELARVLKPNGSVYICSDWQSSGPVERVLSEYLIIRNRITWEREKGRGAKANWKNSSEDIWFATKGSDYYFDVDSLKLLKRVIAPYRDGSGARKDWIAARTGNFRLTHPSNLWTDLTVPFWSMPENTDHP</sequence>
<dbReference type="GO" id="GO:0008170">
    <property type="term" value="F:N-methyltransferase activity"/>
    <property type="evidence" value="ECO:0007669"/>
    <property type="project" value="InterPro"/>
</dbReference>
<evidence type="ECO:0000256" key="1">
    <source>
        <dbReference type="ARBA" id="ARBA00022603"/>
    </source>
</evidence>
<dbReference type="EMBL" id="AUZY01008025">
    <property type="protein sequence ID" value="EQD47630.1"/>
    <property type="molecule type" value="Genomic_DNA"/>
</dbReference>
<dbReference type="InterPro" id="IPR029063">
    <property type="entry name" value="SAM-dependent_MTases_sf"/>
</dbReference>
<organism evidence="4">
    <name type="scientific">mine drainage metagenome</name>
    <dbReference type="NCBI Taxonomy" id="410659"/>
    <lineage>
        <taxon>unclassified sequences</taxon>
        <taxon>metagenomes</taxon>
        <taxon>ecological metagenomes</taxon>
    </lineage>
</organism>
<proteinExistence type="predicted"/>
<gene>
    <name evidence="4" type="ORF">B1B_12254</name>
</gene>
<reference evidence="4" key="2">
    <citation type="journal article" date="2014" name="ISME J.">
        <title>Microbial stratification in low pH oxic and suboxic macroscopic growths along an acid mine drainage.</title>
        <authorList>
            <person name="Mendez-Garcia C."/>
            <person name="Mesa V."/>
            <person name="Sprenger R.R."/>
            <person name="Richter M."/>
            <person name="Diez M.S."/>
            <person name="Solano J."/>
            <person name="Bargiela R."/>
            <person name="Golyshina O.V."/>
            <person name="Manteca A."/>
            <person name="Ramos J.L."/>
            <person name="Gallego J.R."/>
            <person name="Llorente I."/>
            <person name="Martins Dos Santos V.A."/>
            <person name="Jensen O.N."/>
            <person name="Pelaez A.I."/>
            <person name="Sanchez J."/>
            <person name="Ferrer M."/>
        </authorList>
    </citation>
    <scope>NUCLEOTIDE SEQUENCE</scope>
</reference>
<dbReference type="Gene3D" id="3.40.50.150">
    <property type="entry name" value="Vaccinia Virus protein VP39"/>
    <property type="match status" value="1"/>
</dbReference>
<dbReference type="SUPFAM" id="SSF53335">
    <property type="entry name" value="S-adenosyl-L-methionine-dependent methyltransferases"/>
    <property type="match status" value="1"/>
</dbReference>
<keyword evidence="1 4" id="KW-0489">Methyltransferase</keyword>
<dbReference type="Pfam" id="PF01555">
    <property type="entry name" value="N6_N4_Mtase"/>
    <property type="match status" value="1"/>
</dbReference>
<dbReference type="GO" id="GO:0032259">
    <property type="term" value="P:methylation"/>
    <property type="evidence" value="ECO:0007669"/>
    <property type="project" value="UniProtKB-KW"/>
</dbReference>
<evidence type="ECO:0000313" key="4">
    <source>
        <dbReference type="EMBL" id="EQD47630.1"/>
    </source>
</evidence>
<feature type="domain" description="DNA methylase N-4/N-6" evidence="3">
    <location>
        <begin position="1"/>
        <end position="107"/>
    </location>
</feature>
<accession>T1AZV8</accession>